<evidence type="ECO:0000256" key="10">
    <source>
        <dbReference type="ARBA" id="ARBA00022840"/>
    </source>
</evidence>
<dbReference type="Gene3D" id="3.30.450.40">
    <property type="match status" value="1"/>
</dbReference>
<keyword evidence="13 16" id="KW-0472">Membrane</keyword>
<dbReference type="PROSITE" id="PS50113">
    <property type="entry name" value="PAC"/>
    <property type="match status" value="1"/>
</dbReference>
<dbReference type="PROSITE" id="PS50110">
    <property type="entry name" value="RESPONSE_REGULATORY"/>
    <property type="match status" value="2"/>
</dbReference>
<evidence type="ECO:0000256" key="16">
    <source>
        <dbReference type="SAM" id="Phobius"/>
    </source>
</evidence>
<keyword evidence="12" id="KW-0902">Two-component regulatory system</keyword>
<dbReference type="InterPro" id="IPR000700">
    <property type="entry name" value="PAS-assoc_C"/>
</dbReference>
<feature type="coiled-coil region" evidence="15">
    <location>
        <begin position="499"/>
        <end position="554"/>
    </location>
</feature>
<keyword evidence="15" id="KW-0175">Coiled coil</keyword>
<gene>
    <name evidence="21" type="ordered locus">Oweho_1798</name>
</gene>
<dbReference type="PANTHER" id="PTHR45339">
    <property type="entry name" value="HYBRID SIGNAL TRANSDUCTION HISTIDINE KINASE J"/>
    <property type="match status" value="1"/>
</dbReference>
<evidence type="ECO:0000259" key="17">
    <source>
        <dbReference type="PROSITE" id="PS50109"/>
    </source>
</evidence>
<dbReference type="InterPro" id="IPR003661">
    <property type="entry name" value="HisK_dim/P_dom"/>
</dbReference>
<dbReference type="eggNOG" id="COG0784">
    <property type="taxonomic scope" value="Bacteria"/>
</dbReference>
<dbReference type="FunFam" id="1.10.287.130:FF:000003">
    <property type="entry name" value="Histidine kinase"/>
    <property type="match status" value="1"/>
</dbReference>
<dbReference type="EC" id="2.7.13.3" evidence="3"/>
<dbReference type="SUPFAM" id="SSF47384">
    <property type="entry name" value="Homodimeric domain of signal transducing histidine kinase"/>
    <property type="match status" value="1"/>
</dbReference>
<dbReference type="HOGENOM" id="CLU_257036_0_0_10"/>
<dbReference type="Gene3D" id="3.30.565.10">
    <property type="entry name" value="Histidine kinase-like ATPase, C-terminal domain"/>
    <property type="match status" value="1"/>
</dbReference>
<evidence type="ECO:0000259" key="18">
    <source>
        <dbReference type="PROSITE" id="PS50110"/>
    </source>
</evidence>
<keyword evidence="6" id="KW-0808">Transferase</keyword>
<dbReference type="InterPro" id="IPR013655">
    <property type="entry name" value="PAS_fold_3"/>
</dbReference>
<feature type="transmembrane region" description="Helical" evidence="16">
    <location>
        <begin position="182"/>
        <end position="204"/>
    </location>
</feature>
<dbReference type="SUPFAM" id="SSF55874">
    <property type="entry name" value="ATPase domain of HSP90 chaperone/DNA topoisomerase II/histidine kinase"/>
    <property type="match status" value="1"/>
</dbReference>
<evidence type="ECO:0000313" key="21">
    <source>
        <dbReference type="EMBL" id="AEV32778.1"/>
    </source>
</evidence>
<dbReference type="InterPro" id="IPR000014">
    <property type="entry name" value="PAS"/>
</dbReference>
<dbReference type="InterPro" id="IPR036097">
    <property type="entry name" value="HisK_dim/P_sf"/>
</dbReference>
<dbReference type="STRING" id="926562.Oweho_1798"/>
<dbReference type="SUPFAM" id="SSF52172">
    <property type="entry name" value="CheY-like"/>
    <property type="match status" value="2"/>
</dbReference>
<evidence type="ECO:0000256" key="6">
    <source>
        <dbReference type="ARBA" id="ARBA00022679"/>
    </source>
</evidence>
<evidence type="ECO:0000256" key="7">
    <source>
        <dbReference type="ARBA" id="ARBA00022692"/>
    </source>
</evidence>
<dbReference type="CDD" id="cd00130">
    <property type="entry name" value="PAS"/>
    <property type="match status" value="1"/>
</dbReference>
<keyword evidence="5 14" id="KW-0597">Phosphoprotein</keyword>
<evidence type="ECO:0000256" key="8">
    <source>
        <dbReference type="ARBA" id="ARBA00022741"/>
    </source>
</evidence>
<dbReference type="Pfam" id="PF02518">
    <property type="entry name" value="HATPase_c"/>
    <property type="match status" value="1"/>
</dbReference>
<organism evidence="21 22">
    <name type="scientific">Owenweeksia hongkongensis (strain DSM 17368 / CIP 108786 / JCM 12287 / NRRL B-23963 / UST20020801)</name>
    <dbReference type="NCBI Taxonomy" id="926562"/>
    <lineage>
        <taxon>Bacteria</taxon>
        <taxon>Pseudomonadati</taxon>
        <taxon>Bacteroidota</taxon>
        <taxon>Flavobacteriia</taxon>
        <taxon>Flavobacteriales</taxon>
        <taxon>Owenweeksiaceae</taxon>
        <taxon>Owenweeksia</taxon>
    </lineage>
</organism>
<dbReference type="EMBL" id="CP003156">
    <property type="protein sequence ID" value="AEV32778.1"/>
    <property type="molecule type" value="Genomic_DNA"/>
</dbReference>
<dbReference type="SUPFAM" id="SSF55781">
    <property type="entry name" value="GAF domain-like"/>
    <property type="match status" value="1"/>
</dbReference>
<feature type="coiled-coil region" evidence="15">
    <location>
        <begin position="204"/>
        <end position="252"/>
    </location>
</feature>
<dbReference type="InterPro" id="IPR001789">
    <property type="entry name" value="Sig_transdc_resp-reg_receiver"/>
</dbReference>
<dbReference type="Proteomes" id="UP000005631">
    <property type="component" value="Chromosome"/>
</dbReference>
<dbReference type="InterPro" id="IPR029016">
    <property type="entry name" value="GAF-like_dom_sf"/>
</dbReference>
<dbReference type="Gene3D" id="3.40.50.2300">
    <property type="match status" value="2"/>
</dbReference>
<dbReference type="GO" id="GO:0005524">
    <property type="term" value="F:ATP binding"/>
    <property type="evidence" value="ECO:0007669"/>
    <property type="project" value="UniProtKB-KW"/>
</dbReference>
<keyword evidence="9" id="KW-0418">Kinase</keyword>
<dbReference type="InterPro" id="IPR001610">
    <property type="entry name" value="PAC"/>
</dbReference>
<name>G8R163_OWEHD</name>
<evidence type="ECO:0000256" key="5">
    <source>
        <dbReference type="ARBA" id="ARBA00022553"/>
    </source>
</evidence>
<keyword evidence="22" id="KW-1185">Reference proteome</keyword>
<reference evidence="21 22" key="1">
    <citation type="journal article" date="2012" name="Stand. Genomic Sci.">
        <title>Genome sequence of the orange-pigmented seawater bacterium Owenweeksia hongkongensis type strain (UST20020801(T)).</title>
        <authorList>
            <person name="Riedel T."/>
            <person name="Held B."/>
            <person name="Nolan M."/>
            <person name="Lucas S."/>
            <person name="Lapidus A."/>
            <person name="Tice H."/>
            <person name="Del Rio T.G."/>
            <person name="Cheng J.F."/>
            <person name="Han C."/>
            <person name="Tapia R."/>
            <person name="Goodwin L.A."/>
            <person name="Pitluck S."/>
            <person name="Liolios K."/>
            <person name="Mavromatis K."/>
            <person name="Pagani I."/>
            <person name="Ivanova N."/>
            <person name="Mikhailova N."/>
            <person name="Pati A."/>
            <person name="Chen A."/>
            <person name="Palaniappan K."/>
            <person name="Rohde M."/>
            <person name="Tindall B.J."/>
            <person name="Detter J.C."/>
            <person name="Goker M."/>
            <person name="Woyke T."/>
            <person name="Bristow J."/>
            <person name="Eisen J.A."/>
            <person name="Markowitz V."/>
            <person name="Hugenholtz P."/>
            <person name="Klenk H.P."/>
            <person name="Kyrpides N.C."/>
        </authorList>
    </citation>
    <scope>NUCLEOTIDE SEQUENCE</scope>
    <source>
        <strain evidence="22">DSM 17368 / JCM 12287 / NRRL B-23963</strain>
    </source>
</reference>
<dbReference type="OrthoDB" id="9811889at2"/>
<keyword evidence="4" id="KW-1003">Cell membrane</keyword>
<evidence type="ECO:0000256" key="15">
    <source>
        <dbReference type="SAM" id="Coils"/>
    </source>
</evidence>
<dbReference type="PATRIC" id="fig|926562.3.peg.1801"/>
<dbReference type="InterPro" id="IPR003018">
    <property type="entry name" value="GAF"/>
</dbReference>
<dbReference type="CDD" id="cd00082">
    <property type="entry name" value="HisKA"/>
    <property type="match status" value="1"/>
</dbReference>
<dbReference type="Gene3D" id="3.30.450.20">
    <property type="entry name" value="PAS domain"/>
    <property type="match status" value="3"/>
</dbReference>
<sequence>MNIRSISFIFGLYLVITFGISITEYVATDQFEELLQNDASRINLAGEQRVAGATLVSLAYKSTSDTSTHHPLDHSLEQQMASLRKLHQELVDNQPTTSYFPNITSQIEEKRIQVESLLSKLDAQVEIINLYYADNLNLVDAQNAAANIEELSKELIDVLNVKTSLFKTLAEARVKKIKTYKYSFLIGSILIYIVFGVLFALPLLRSLQSKAKQKSEDLQREREYNHELSIQEEELRQTIDQLDLSRKHLERSQANINAIMDFSNQEIWSVDANGVIQKANKQFQREYNRVFGEELKEGKSNLIDSLKRIEAFADWPEKYQQVFSGKSLHFSYTREVDDHILEVTINPIYDINGRVSGAAGFLIDNTDEARKKREIKISEERLTLALKNSNQGMWDWNLDSDTLVVNHTFLELHGYDKEYYAEDHAAFWRAHIHPSYRSYFDKFIWQAKLKGPTHSTDFEYKGLKKDGGSIWLRFIGKHVDEDSSSLTRMIGTITDITDKKEHEIEFKKLYDQAQGLNEELAENESQLTNHIASLEQTKSKLEASEKQLKRVIENLPVGALLVQGDRVKINQKVTDVLGYTSDDIKTVDDWFNTIYQKDEVHQIKALYDHAIKSSIGESFLFAVYTKDGERKVIEFGGYNYGEAIVWTLLDVTEKRRAERALIKNEEVIRDLYKVSSNPFFDFKGKVDRILSLGCDRFGLPYGILSEVNLSDRQYSIKHYYSQDEDLPLPALELDLDDTFSSVVADTQKPLAIDDVENSDLLGHPAHDRLPLRGYLCAPVFINKELYGTLNFSGPEPNKHQFTESDKDLISLMAQWVGAEMEAIKTREEIIKAKEAAEDAAVAKSDFLATMSHEIRTPMNGVIGMTSLLLQTKLNAEQLDYVNTIRLSGDALLSVINDILDFSKIEAGNMSLEEFPFEITQCVEEAVELLSSRVSEKGIELLYFIDPSVPAVVSGDITRLRQILINLLSNAIKFTEKGEIVVNVSAKKKEDSRVQIHFSVRDTGIGITADQQKKLFTAFTQADSSTTRKYGGTGLGLAICKRLTSLMDGEIWVESTPGGGSDFQFTIMQEVIRQHRIETDTNFENDSILYGRKCLIVDDNKTNLKILEKQFNLWGIDVTCFNNPQKAYKQIIKTQNWDFMIFDFEMPGLDGIELAEKIRLRYSKNELPIILLSSAYPEVSEHKINSLFSHYFMKPTRHSILKKSLVKLLTTKDENLNSNAVETDIEELSMLASKHPLTILLAEDNMVNQKLAVLTLEKMGYHMDVVANGFEVLEAIERQSYDLIFMDVQMPEMDGIEATHEILRIYGHNRPSIVAMTANAMEGDRERFLEEGMDDYISKPINIDSIKNILIKISAKKISQS</sequence>
<keyword evidence="8" id="KW-0547">Nucleotide-binding</keyword>
<evidence type="ECO:0000256" key="2">
    <source>
        <dbReference type="ARBA" id="ARBA00004651"/>
    </source>
</evidence>
<dbReference type="InterPro" id="IPR004358">
    <property type="entry name" value="Sig_transdc_His_kin-like_C"/>
</dbReference>
<dbReference type="PROSITE" id="PS50112">
    <property type="entry name" value="PAS"/>
    <property type="match status" value="1"/>
</dbReference>
<dbReference type="PRINTS" id="PR00344">
    <property type="entry name" value="BCTRLSENSOR"/>
</dbReference>
<feature type="domain" description="Response regulatory" evidence="18">
    <location>
        <begin position="1092"/>
        <end position="1208"/>
    </location>
</feature>
<feature type="domain" description="Histidine kinase" evidence="17">
    <location>
        <begin position="849"/>
        <end position="1070"/>
    </location>
</feature>
<evidence type="ECO:0000256" key="9">
    <source>
        <dbReference type="ARBA" id="ARBA00022777"/>
    </source>
</evidence>
<dbReference type="CDD" id="cd17546">
    <property type="entry name" value="REC_hyHK_CKI1_RcsC-like"/>
    <property type="match status" value="1"/>
</dbReference>
<dbReference type="RefSeq" id="WP_014202134.1">
    <property type="nucleotide sequence ID" value="NC_016599.1"/>
</dbReference>
<dbReference type="Pfam" id="PF13185">
    <property type="entry name" value="GAF_2"/>
    <property type="match status" value="1"/>
</dbReference>
<dbReference type="InterPro" id="IPR036890">
    <property type="entry name" value="HATPase_C_sf"/>
</dbReference>
<dbReference type="Pfam" id="PF08447">
    <property type="entry name" value="PAS_3"/>
    <property type="match status" value="1"/>
</dbReference>
<comment type="catalytic activity">
    <reaction evidence="1">
        <text>ATP + protein L-histidine = ADP + protein N-phospho-L-histidine.</text>
        <dbReference type="EC" id="2.7.13.3"/>
    </reaction>
</comment>
<feature type="transmembrane region" description="Helical" evidence="16">
    <location>
        <begin position="6"/>
        <end position="27"/>
    </location>
</feature>
<dbReference type="SMART" id="SM00387">
    <property type="entry name" value="HATPase_c"/>
    <property type="match status" value="1"/>
</dbReference>
<evidence type="ECO:0000256" key="13">
    <source>
        <dbReference type="ARBA" id="ARBA00023136"/>
    </source>
</evidence>
<evidence type="ECO:0000256" key="3">
    <source>
        <dbReference type="ARBA" id="ARBA00012438"/>
    </source>
</evidence>
<evidence type="ECO:0000259" key="19">
    <source>
        <dbReference type="PROSITE" id="PS50112"/>
    </source>
</evidence>
<dbReference type="PROSITE" id="PS50109">
    <property type="entry name" value="HIS_KIN"/>
    <property type="match status" value="1"/>
</dbReference>
<dbReference type="Pfam" id="PF13426">
    <property type="entry name" value="PAS_9"/>
    <property type="match status" value="1"/>
</dbReference>
<evidence type="ECO:0000256" key="14">
    <source>
        <dbReference type="PROSITE-ProRule" id="PRU00169"/>
    </source>
</evidence>
<dbReference type="InterPro" id="IPR035965">
    <property type="entry name" value="PAS-like_dom_sf"/>
</dbReference>
<dbReference type="eggNOG" id="COG2202">
    <property type="taxonomic scope" value="Bacteria"/>
</dbReference>
<evidence type="ECO:0000313" key="22">
    <source>
        <dbReference type="Proteomes" id="UP000005631"/>
    </source>
</evidence>
<keyword evidence="7 16" id="KW-0812">Transmembrane</keyword>
<dbReference type="SMART" id="SM00086">
    <property type="entry name" value="PAC"/>
    <property type="match status" value="2"/>
</dbReference>
<feature type="domain" description="Response regulatory" evidence="18">
    <location>
        <begin position="1237"/>
        <end position="1353"/>
    </location>
</feature>
<dbReference type="SUPFAM" id="SSF55785">
    <property type="entry name" value="PYP-like sensor domain (PAS domain)"/>
    <property type="match status" value="3"/>
</dbReference>
<dbReference type="SMART" id="SM00388">
    <property type="entry name" value="HisKA"/>
    <property type="match status" value="1"/>
</dbReference>
<dbReference type="GO" id="GO:0005886">
    <property type="term" value="C:plasma membrane"/>
    <property type="evidence" value="ECO:0007669"/>
    <property type="project" value="UniProtKB-SubCell"/>
</dbReference>
<accession>G8R163</accession>
<evidence type="ECO:0000259" key="20">
    <source>
        <dbReference type="PROSITE" id="PS50113"/>
    </source>
</evidence>
<evidence type="ECO:0000256" key="1">
    <source>
        <dbReference type="ARBA" id="ARBA00000085"/>
    </source>
</evidence>
<dbReference type="GO" id="GO:0000155">
    <property type="term" value="F:phosphorelay sensor kinase activity"/>
    <property type="evidence" value="ECO:0007669"/>
    <property type="project" value="InterPro"/>
</dbReference>
<dbReference type="SMART" id="SM00091">
    <property type="entry name" value="PAS"/>
    <property type="match status" value="3"/>
</dbReference>
<feature type="domain" description="PAS" evidence="19">
    <location>
        <begin position="544"/>
        <end position="614"/>
    </location>
</feature>
<dbReference type="InterPro" id="IPR005467">
    <property type="entry name" value="His_kinase_dom"/>
</dbReference>
<dbReference type="InterPro" id="IPR003594">
    <property type="entry name" value="HATPase_dom"/>
</dbReference>
<dbReference type="Gene3D" id="1.10.287.130">
    <property type="match status" value="1"/>
</dbReference>
<dbReference type="SMART" id="SM00448">
    <property type="entry name" value="REC"/>
    <property type="match status" value="2"/>
</dbReference>
<dbReference type="CDD" id="cd16922">
    <property type="entry name" value="HATPase_EvgS-ArcB-TorS-like"/>
    <property type="match status" value="1"/>
</dbReference>
<evidence type="ECO:0000256" key="4">
    <source>
        <dbReference type="ARBA" id="ARBA00022475"/>
    </source>
</evidence>
<dbReference type="NCBIfam" id="TIGR00229">
    <property type="entry name" value="sensory_box"/>
    <property type="match status" value="2"/>
</dbReference>
<dbReference type="FunFam" id="3.30.565.10:FF:000010">
    <property type="entry name" value="Sensor histidine kinase RcsC"/>
    <property type="match status" value="1"/>
</dbReference>
<dbReference type="eggNOG" id="COG2205">
    <property type="taxonomic scope" value="Bacteria"/>
</dbReference>
<dbReference type="CDD" id="cd00156">
    <property type="entry name" value="REC"/>
    <property type="match status" value="1"/>
</dbReference>
<evidence type="ECO:0000256" key="11">
    <source>
        <dbReference type="ARBA" id="ARBA00022989"/>
    </source>
</evidence>
<keyword evidence="10" id="KW-0067">ATP-binding</keyword>
<feature type="modified residue" description="4-aspartylphosphate" evidence="14">
    <location>
        <position position="1142"/>
    </location>
</feature>
<dbReference type="PANTHER" id="PTHR45339:SF1">
    <property type="entry name" value="HYBRID SIGNAL TRANSDUCTION HISTIDINE KINASE J"/>
    <property type="match status" value="1"/>
</dbReference>
<dbReference type="InterPro" id="IPR011006">
    <property type="entry name" value="CheY-like_superfamily"/>
</dbReference>
<protein>
    <recommendedName>
        <fullName evidence="3">histidine kinase</fullName>
        <ecNumber evidence="3">2.7.13.3</ecNumber>
    </recommendedName>
</protein>
<dbReference type="KEGG" id="oho:Oweho_1798"/>
<feature type="modified residue" description="4-aspartylphosphate" evidence="14">
    <location>
        <position position="1286"/>
    </location>
</feature>
<dbReference type="Pfam" id="PF00512">
    <property type="entry name" value="HisKA"/>
    <property type="match status" value="1"/>
</dbReference>
<evidence type="ECO:0000256" key="12">
    <source>
        <dbReference type="ARBA" id="ARBA00023012"/>
    </source>
</evidence>
<keyword evidence="11 16" id="KW-1133">Transmembrane helix</keyword>
<comment type="subcellular location">
    <subcellularLocation>
        <location evidence="2">Cell membrane</location>
        <topology evidence="2">Multi-pass membrane protein</topology>
    </subcellularLocation>
</comment>
<feature type="domain" description="PAC" evidence="20">
    <location>
        <begin position="456"/>
        <end position="508"/>
    </location>
</feature>
<dbReference type="Pfam" id="PF00072">
    <property type="entry name" value="Response_reg"/>
    <property type="match status" value="2"/>
</dbReference>
<proteinExistence type="predicted"/>